<dbReference type="EMBL" id="FOJS01000013">
    <property type="protein sequence ID" value="SFA46801.1"/>
    <property type="molecule type" value="Genomic_DNA"/>
</dbReference>
<keyword evidence="5" id="KW-1278">Translocase</keyword>
<sequence length="380" mass="43302">MANVRVEGIKKSFKKETVLSDISFEVKDKEFFVIFGPAGAGKTTLLNIIAGIYVPDEGHVYLNNKCIDHVEPEDRNVAMVFEDYALYPHLTVFDNIASPLRSPRYKQPEEVVKREVTRVAEILKIDWLLDRNPSELSNGQRQRVGLGRALIRSPEVFLMDEPITHLDAKLRHQMRAELKDMQRNLDTTTIYVTHDYLEALSLADRIAVINKGKIEQIGTPEEIYYKPANEFVASAFGEPEINIFNAEVVKENTELKLSIFGRKKIEIPKNIQKLVAEKEISIVRVGIRPKDIKYGFIQKNENCIIGKVYSFEPLGAKAILTVQVHNQLVQLLVPSDSEIQLNQEIFIEIDMEKTIFFDSVGNNLLASYSNVERKGVAWQN</sequence>
<dbReference type="Proteomes" id="UP000198650">
    <property type="component" value="Unassembled WGS sequence"/>
</dbReference>
<dbReference type="InterPro" id="IPR008995">
    <property type="entry name" value="Mo/tungstate-bd_C_term_dom"/>
</dbReference>
<dbReference type="AlphaFoldDB" id="A0A1I0T4Z4"/>
<dbReference type="GO" id="GO:0140359">
    <property type="term" value="F:ABC-type transporter activity"/>
    <property type="evidence" value="ECO:0007669"/>
    <property type="project" value="InterPro"/>
</dbReference>
<evidence type="ECO:0000256" key="4">
    <source>
        <dbReference type="ARBA" id="ARBA00022840"/>
    </source>
</evidence>
<feature type="domain" description="ABC transporter" evidence="7">
    <location>
        <begin position="4"/>
        <end position="236"/>
    </location>
</feature>
<evidence type="ECO:0000256" key="5">
    <source>
        <dbReference type="ARBA" id="ARBA00022967"/>
    </source>
</evidence>
<keyword evidence="9" id="KW-1185">Reference proteome</keyword>
<accession>A0A1I0T4Z4</accession>
<dbReference type="Gene3D" id="2.40.50.140">
    <property type="entry name" value="Nucleic acid-binding proteins"/>
    <property type="match status" value="1"/>
</dbReference>
<dbReference type="GO" id="GO:0055052">
    <property type="term" value="C:ATP-binding cassette (ABC) transporter complex, substrate-binding subunit-containing"/>
    <property type="evidence" value="ECO:0007669"/>
    <property type="project" value="TreeGrafter"/>
</dbReference>
<dbReference type="OrthoDB" id="2550338at2"/>
<dbReference type="Gene3D" id="3.40.50.300">
    <property type="entry name" value="P-loop containing nucleotide triphosphate hydrolases"/>
    <property type="match status" value="1"/>
</dbReference>
<dbReference type="PANTHER" id="PTHR43875:SF15">
    <property type="entry name" value="TREHALOSE IMPORT ATP-BINDING PROTEIN SUGC"/>
    <property type="match status" value="1"/>
</dbReference>
<dbReference type="InterPro" id="IPR015855">
    <property type="entry name" value="ABC_transpr_MalK-like"/>
</dbReference>
<evidence type="ECO:0000256" key="1">
    <source>
        <dbReference type="ARBA" id="ARBA00022448"/>
    </source>
</evidence>
<keyword evidence="1" id="KW-0813">Transport</keyword>
<dbReference type="InterPro" id="IPR012340">
    <property type="entry name" value="NA-bd_OB-fold"/>
</dbReference>
<evidence type="ECO:0000259" key="7">
    <source>
        <dbReference type="PROSITE" id="PS50893"/>
    </source>
</evidence>
<dbReference type="SUPFAM" id="SSF50331">
    <property type="entry name" value="MOP-like"/>
    <property type="match status" value="1"/>
</dbReference>
<evidence type="ECO:0000256" key="3">
    <source>
        <dbReference type="ARBA" id="ARBA00022741"/>
    </source>
</evidence>
<dbReference type="Gene3D" id="2.40.50.100">
    <property type="match status" value="1"/>
</dbReference>
<protein>
    <submittedName>
        <fullName evidence="8">Carbohydrate ABC transporter ATP-binding protein, CUT1 family</fullName>
    </submittedName>
</protein>
<reference evidence="9" key="1">
    <citation type="submission" date="2016-10" db="EMBL/GenBank/DDBJ databases">
        <authorList>
            <person name="Varghese N."/>
            <person name="Submissions S."/>
        </authorList>
    </citation>
    <scope>NUCLEOTIDE SEQUENCE [LARGE SCALE GENOMIC DNA]</scope>
    <source>
        <strain evidence="9">M1</strain>
    </source>
</reference>
<dbReference type="SMART" id="SM00382">
    <property type="entry name" value="AAA"/>
    <property type="match status" value="1"/>
</dbReference>
<gene>
    <name evidence="8" type="ORF">SAMN05192569_101311</name>
</gene>
<dbReference type="SUPFAM" id="SSF52540">
    <property type="entry name" value="P-loop containing nucleoside triphosphate hydrolases"/>
    <property type="match status" value="1"/>
</dbReference>
<dbReference type="FunFam" id="3.40.50.300:FF:000042">
    <property type="entry name" value="Maltose/maltodextrin ABC transporter, ATP-binding protein"/>
    <property type="match status" value="1"/>
</dbReference>
<keyword evidence="4 8" id="KW-0067">ATP-binding</keyword>
<keyword evidence="2" id="KW-1003">Cell membrane</keyword>
<keyword evidence="6" id="KW-0472">Membrane</keyword>
<dbReference type="PANTHER" id="PTHR43875">
    <property type="entry name" value="MALTODEXTRIN IMPORT ATP-BINDING PROTEIN MSMX"/>
    <property type="match status" value="1"/>
</dbReference>
<evidence type="ECO:0000313" key="8">
    <source>
        <dbReference type="EMBL" id="SFA46801.1"/>
    </source>
</evidence>
<evidence type="ECO:0000256" key="2">
    <source>
        <dbReference type="ARBA" id="ARBA00022475"/>
    </source>
</evidence>
<dbReference type="CDD" id="cd03301">
    <property type="entry name" value="ABC_MalK_N"/>
    <property type="match status" value="1"/>
</dbReference>
<dbReference type="Pfam" id="PF00005">
    <property type="entry name" value="ABC_tran"/>
    <property type="match status" value="1"/>
</dbReference>
<keyword evidence="3" id="KW-0547">Nucleotide-binding</keyword>
<dbReference type="GO" id="GO:0008643">
    <property type="term" value="P:carbohydrate transport"/>
    <property type="evidence" value="ECO:0007669"/>
    <property type="project" value="InterPro"/>
</dbReference>
<dbReference type="PROSITE" id="PS50893">
    <property type="entry name" value="ABC_TRANSPORTER_2"/>
    <property type="match status" value="1"/>
</dbReference>
<dbReference type="InterPro" id="IPR027417">
    <property type="entry name" value="P-loop_NTPase"/>
</dbReference>
<dbReference type="GO" id="GO:0005524">
    <property type="term" value="F:ATP binding"/>
    <property type="evidence" value="ECO:0007669"/>
    <property type="project" value="UniProtKB-KW"/>
</dbReference>
<dbReference type="STRING" id="186116.SAMN05192569_101311"/>
<evidence type="ECO:0000256" key="6">
    <source>
        <dbReference type="ARBA" id="ARBA00023136"/>
    </source>
</evidence>
<dbReference type="InterPro" id="IPR003439">
    <property type="entry name" value="ABC_transporter-like_ATP-bd"/>
</dbReference>
<organism evidence="8 9">
    <name type="scientific">Parageobacillus thermantarcticus</name>
    <dbReference type="NCBI Taxonomy" id="186116"/>
    <lineage>
        <taxon>Bacteria</taxon>
        <taxon>Bacillati</taxon>
        <taxon>Bacillota</taxon>
        <taxon>Bacilli</taxon>
        <taxon>Bacillales</taxon>
        <taxon>Anoxybacillaceae</taxon>
        <taxon>Parageobacillus</taxon>
    </lineage>
</organism>
<name>A0A1I0T4Z4_9BACL</name>
<dbReference type="RefSeq" id="WP_013401195.1">
    <property type="nucleotide sequence ID" value="NZ_FOJS01000013.1"/>
</dbReference>
<proteinExistence type="predicted"/>
<dbReference type="InterPro" id="IPR047641">
    <property type="entry name" value="ABC_transpr_MalK/UgpC-like"/>
</dbReference>
<dbReference type="InterPro" id="IPR003593">
    <property type="entry name" value="AAA+_ATPase"/>
</dbReference>
<dbReference type="GO" id="GO:0016887">
    <property type="term" value="F:ATP hydrolysis activity"/>
    <property type="evidence" value="ECO:0007669"/>
    <property type="project" value="InterPro"/>
</dbReference>
<evidence type="ECO:0000313" key="9">
    <source>
        <dbReference type="Proteomes" id="UP000198650"/>
    </source>
</evidence>